<dbReference type="GO" id="GO:0006537">
    <property type="term" value="P:glutamate biosynthetic process"/>
    <property type="evidence" value="ECO:0007669"/>
    <property type="project" value="UniProtKB-KW"/>
</dbReference>
<organism evidence="10 11">
    <name type="scientific">Paenibacillus apii</name>
    <dbReference type="NCBI Taxonomy" id="1850370"/>
    <lineage>
        <taxon>Bacteria</taxon>
        <taxon>Bacillati</taxon>
        <taxon>Bacillota</taxon>
        <taxon>Bacilli</taxon>
        <taxon>Bacillales</taxon>
        <taxon>Paenibacillaceae</taxon>
        <taxon>Paenibacillus</taxon>
    </lineage>
</organism>
<evidence type="ECO:0000256" key="6">
    <source>
        <dbReference type="ARBA" id="ARBA00023164"/>
    </source>
</evidence>
<keyword evidence="6" id="KW-0314">Glutamate biosynthesis</keyword>
<name>A0A6M1PP56_9BACL</name>
<dbReference type="Gene3D" id="3.50.50.60">
    <property type="entry name" value="FAD/NAD(P)-binding domain"/>
    <property type="match status" value="2"/>
</dbReference>
<evidence type="ECO:0000259" key="9">
    <source>
        <dbReference type="Pfam" id="PF14691"/>
    </source>
</evidence>
<dbReference type="GO" id="GO:0016639">
    <property type="term" value="F:oxidoreductase activity, acting on the CH-NH2 group of donors, NAD or NADP as acceptor"/>
    <property type="evidence" value="ECO:0007669"/>
    <property type="project" value="InterPro"/>
</dbReference>
<keyword evidence="3" id="KW-0560">Oxidoreductase</keyword>
<gene>
    <name evidence="10" type="ORF">G5B47_21805</name>
</gene>
<dbReference type="FunFam" id="3.50.50.60:FF:000124">
    <property type="entry name" value="Glutamate synthase small subunit"/>
    <property type="match status" value="1"/>
</dbReference>
<dbReference type="Proteomes" id="UP000480151">
    <property type="component" value="Unassembled WGS sequence"/>
</dbReference>
<comment type="pathway">
    <text evidence="7">Amino-acid biosynthesis.</text>
</comment>
<evidence type="ECO:0000256" key="3">
    <source>
        <dbReference type="ARBA" id="ARBA00023002"/>
    </source>
</evidence>
<protein>
    <submittedName>
        <fullName evidence="10">Glutamate synthase subunit beta</fullName>
    </submittedName>
</protein>
<proteinExistence type="predicted"/>
<dbReference type="Gene3D" id="1.10.1060.10">
    <property type="entry name" value="Alpha-helical ferredoxin"/>
    <property type="match status" value="1"/>
</dbReference>
<evidence type="ECO:0000256" key="4">
    <source>
        <dbReference type="ARBA" id="ARBA00023004"/>
    </source>
</evidence>
<dbReference type="InterPro" id="IPR009051">
    <property type="entry name" value="Helical_ferredxn"/>
</dbReference>
<evidence type="ECO:0000313" key="11">
    <source>
        <dbReference type="Proteomes" id="UP000480151"/>
    </source>
</evidence>
<accession>A0A6M1PP56</accession>
<keyword evidence="11" id="KW-1185">Reference proteome</keyword>
<dbReference type="Pfam" id="PF07992">
    <property type="entry name" value="Pyr_redox_2"/>
    <property type="match status" value="2"/>
</dbReference>
<evidence type="ECO:0000256" key="2">
    <source>
        <dbReference type="ARBA" id="ARBA00022723"/>
    </source>
</evidence>
<keyword evidence="2" id="KW-0479">Metal-binding</keyword>
<evidence type="ECO:0000256" key="7">
    <source>
        <dbReference type="ARBA" id="ARBA00029440"/>
    </source>
</evidence>
<dbReference type="InterPro" id="IPR051394">
    <property type="entry name" value="Glutamate_Synthase"/>
</dbReference>
<dbReference type="InterPro" id="IPR006005">
    <property type="entry name" value="Glut_synth_ssu1"/>
</dbReference>
<keyword evidence="1" id="KW-0028">Amino-acid biosynthesis</keyword>
<dbReference type="InterPro" id="IPR028261">
    <property type="entry name" value="DPD_II"/>
</dbReference>
<dbReference type="PRINTS" id="PR00419">
    <property type="entry name" value="ADXRDTASE"/>
</dbReference>
<dbReference type="EMBL" id="JAAKGU010000013">
    <property type="protein sequence ID" value="NGM85040.1"/>
    <property type="molecule type" value="Genomic_DNA"/>
</dbReference>
<reference evidence="10 11" key="1">
    <citation type="submission" date="2020-02" db="EMBL/GenBank/DDBJ databases">
        <authorList>
            <person name="Gao J."/>
            <person name="Sun J."/>
        </authorList>
    </citation>
    <scope>NUCLEOTIDE SEQUENCE [LARGE SCALE GENOMIC DNA]</scope>
    <source>
        <strain evidence="10 11">7124</strain>
    </source>
</reference>
<dbReference type="InterPro" id="IPR023753">
    <property type="entry name" value="FAD/NAD-binding_dom"/>
</dbReference>
<comment type="caution">
    <text evidence="10">The sequence shown here is derived from an EMBL/GenBank/DDBJ whole genome shotgun (WGS) entry which is preliminary data.</text>
</comment>
<dbReference type="PANTHER" id="PTHR43100:SF1">
    <property type="entry name" value="GLUTAMATE SYNTHASE [NADPH] SMALL CHAIN"/>
    <property type="match status" value="1"/>
</dbReference>
<dbReference type="NCBIfam" id="TIGR01317">
    <property type="entry name" value="GOGAT_sm_gam"/>
    <property type="match status" value="1"/>
</dbReference>
<keyword evidence="4" id="KW-0408">Iron</keyword>
<sequence length="494" mass="54177">MGKSTGFLEYARVTPSECEALERIKNWNEFSVPMEEEKLREQAARCMDCGTPFCHVGRLLSGMASGCPLHNLIPEWNDMVYKGNWEVALKRLHKSNNFPEFTSRVCPSPCEGACTVGMNGQPVTIRTIEKAIVDRGFEEGWIKPEPPLTRTGKSVAVVGSGPSGLACAAQLNKAGHTVTVYERADRLGGLLTYGIPNMKLDKKKVQRRVDLLEAEGITFVTGTEIGKDISAEELKAKHDAVVLCAGSTKARDLQAEGRELSGIYQAMEFLTLNTKSLLDSEHADGEYLSAAGKDVVVIGGGDTGTDCVATSLRHGCKSVVQLEIMPQAPLTRQPNNPWPEFPKVLKVDYGQVEAKAVYKEDPRRYLVSTKRFAGDENGQVKELHTVRLEWVRNEEGRMVPREVPGSEEVIPAQLVLLALGFTGPEETVASQLSLELDERSNIKAEYGVHTTNVEGVFAAGDMRRGQSLVVWAISEGRQAAREVDRYLMGSSNLP</sequence>
<evidence type="ECO:0000256" key="1">
    <source>
        <dbReference type="ARBA" id="ARBA00022605"/>
    </source>
</evidence>
<evidence type="ECO:0000256" key="5">
    <source>
        <dbReference type="ARBA" id="ARBA00023014"/>
    </source>
</evidence>
<feature type="domain" description="FAD/NAD(P)-binding" evidence="8">
    <location>
        <begin position="403"/>
        <end position="476"/>
    </location>
</feature>
<feature type="domain" description="Dihydroprymidine dehydrogenase" evidence="9">
    <location>
        <begin position="23"/>
        <end position="140"/>
    </location>
</feature>
<keyword evidence="5" id="KW-0411">Iron-sulfur</keyword>
<dbReference type="AlphaFoldDB" id="A0A6M1PP56"/>
<dbReference type="SUPFAM" id="SSF51971">
    <property type="entry name" value="Nucleotide-binding domain"/>
    <property type="match status" value="1"/>
</dbReference>
<feature type="domain" description="FAD/NAD(P)-binding" evidence="8">
    <location>
        <begin position="154"/>
        <end position="327"/>
    </location>
</feature>
<dbReference type="SUPFAM" id="SSF46548">
    <property type="entry name" value="alpha-helical ferredoxin"/>
    <property type="match status" value="1"/>
</dbReference>
<dbReference type="GO" id="GO:0046872">
    <property type="term" value="F:metal ion binding"/>
    <property type="evidence" value="ECO:0007669"/>
    <property type="project" value="UniProtKB-KW"/>
</dbReference>
<dbReference type="Pfam" id="PF14691">
    <property type="entry name" value="Fer4_20"/>
    <property type="match status" value="1"/>
</dbReference>
<evidence type="ECO:0000313" key="10">
    <source>
        <dbReference type="EMBL" id="NGM85040.1"/>
    </source>
</evidence>
<dbReference type="RefSeq" id="WP_165102822.1">
    <property type="nucleotide sequence ID" value="NZ_JAAKGU010000013.1"/>
</dbReference>
<evidence type="ECO:0000259" key="8">
    <source>
        <dbReference type="Pfam" id="PF07992"/>
    </source>
</evidence>
<dbReference type="InterPro" id="IPR036188">
    <property type="entry name" value="FAD/NAD-bd_sf"/>
</dbReference>
<dbReference type="PANTHER" id="PTHR43100">
    <property type="entry name" value="GLUTAMATE SYNTHASE [NADPH] SMALL CHAIN"/>
    <property type="match status" value="1"/>
</dbReference>
<dbReference type="GO" id="GO:0051536">
    <property type="term" value="F:iron-sulfur cluster binding"/>
    <property type="evidence" value="ECO:0007669"/>
    <property type="project" value="UniProtKB-KW"/>
</dbReference>